<evidence type="ECO:0000256" key="3">
    <source>
        <dbReference type="ARBA" id="ARBA00022490"/>
    </source>
</evidence>
<evidence type="ECO:0000256" key="1">
    <source>
        <dbReference type="ARBA" id="ARBA00004496"/>
    </source>
</evidence>
<dbReference type="InterPro" id="IPR013087">
    <property type="entry name" value="Znf_C2H2_type"/>
</dbReference>
<evidence type="ECO:0000256" key="6">
    <source>
        <dbReference type="ARBA" id="ARBA00022737"/>
    </source>
</evidence>
<dbReference type="SMART" id="SM00451">
    <property type="entry name" value="ZnF_U1"/>
    <property type="match status" value="2"/>
</dbReference>
<dbReference type="GO" id="GO:0005737">
    <property type="term" value="C:cytoplasm"/>
    <property type="evidence" value="ECO:0007669"/>
    <property type="project" value="UniProtKB-SubCell"/>
</dbReference>
<gene>
    <name evidence="14" type="ORF">UA08_08512</name>
</gene>
<dbReference type="PANTHER" id="PTHR13182:SF8">
    <property type="entry name" value="CYTOPLASMIC 60S SUBUNIT BIOGENESIS FACTOR ZNF622"/>
    <property type="match status" value="1"/>
</dbReference>
<feature type="region of interest" description="Disordered" evidence="12">
    <location>
        <begin position="638"/>
        <end position="694"/>
    </location>
</feature>
<dbReference type="InterPro" id="IPR047122">
    <property type="entry name" value="Trans-enoyl_RdTase-like"/>
</dbReference>
<dbReference type="SUPFAM" id="SSF50129">
    <property type="entry name" value="GroES-like"/>
    <property type="match status" value="1"/>
</dbReference>
<comment type="caution">
    <text evidence="14">The sequence shown here is derived from an EMBL/GenBank/DDBJ whole genome shotgun (WGS) entry which is preliminary data.</text>
</comment>
<dbReference type="InterPro" id="IPR022755">
    <property type="entry name" value="Znf_C2H2_jaz"/>
</dbReference>
<feature type="compositionally biased region" description="Polar residues" evidence="12">
    <location>
        <begin position="495"/>
        <end position="516"/>
    </location>
</feature>
<dbReference type="SUPFAM" id="SSF57667">
    <property type="entry name" value="beta-beta-alpha zinc fingers"/>
    <property type="match status" value="2"/>
</dbReference>
<feature type="compositionally biased region" description="Basic and acidic residues" evidence="12">
    <location>
        <begin position="782"/>
        <end position="798"/>
    </location>
</feature>
<keyword evidence="7 11" id="KW-0863">Zinc-finger</keyword>
<reference evidence="14 15" key="1">
    <citation type="submission" date="2015-06" db="EMBL/GenBank/DDBJ databases">
        <title>Talaromyces atroroseus IBT 11181 draft genome.</title>
        <authorList>
            <person name="Rasmussen K.B."/>
            <person name="Rasmussen S."/>
            <person name="Petersen B."/>
            <person name="Sicheritz-Ponten T."/>
            <person name="Mortensen U.H."/>
            <person name="Thrane U."/>
        </authorList>
    </citation>
    <scope>NUCLEOTIDE SEQUENCE [LARGE SCALE GENOMIC DNA]</scope>
    <source>
        <strain evidence="14 15">IBT 11181</strain>
    </source>
</reference>
<dbReference type="RefSeq" id="XP_020116479.1">
    <property type="nucleotide sequence ID" value="XM_020263408.1"/>
</dbReference>
<keyword evidence="6" id="KW-0677">Repeat</keyword>
<evidence type="ECO:0000256" key="8">
    <source>
        <dbReference type="ARBA" id="ARBA00022833"/>
    </source>
</evidence>
<dbReference type="Pfam" id="PF12756">
    <property type="entry name" value="zf-C2H2_2"/>
    <property type="match status" value="1"/>
</dbReference>
<sequence length="818" mass="89700">MTSGPETTAQLQCLQKGGPFQIVRVPKHTIATDEVLVRQRVIALNGLDYKQRDLGLFIERWPHVLGIEGAGVVEAVGSEVRGLQPGDEVTGFMAGRAHGKSWGGAYQEHVVMPERYLAKKPKNISLEEAASLPICYNVAFCALYLTGVDIAIPKFHSSLAEVQRTPKSILILGGSSAIGASAIQLLRLTYPTLPIFATSSQQHHSHLLSIGATAIFDYHSSTVASDIKAASPESRGVDMIIDCVASGATQLDICDALDPAGLMKYGLIVTGVDVPVPEGVNKIMCGGWALTEMPSRDVVIPALTELIESGKYQVPLPVTVVGHGLEQVNEGLEKVKSGSPLGIVAVFSKLLRLSILRFPLIFERNPVGDSLPYTCNACLVAFRTSDAQREHMRRDWHLYNVKRRVASLPPVSQEVFTEKVLTARASSSAAAAKASFEKTCDACQKTFYSENSYQNHIKSSKHKLRQSTLKKKGLADDSSSVISSAFSLGDPISKSVSGETASTVSHVTNKLKNTAIQEEENEDENMEEGGEEDSAKYSVSSCLFCSENSADLQSNVDHMFKVHGMFIPEKEYLADLEGLVRYLHAKVNENHECLHCHAIRTTAAGVRTHMRDKGHCMIAFETEEEQIEIGQFYDFRSTYSDGEDEDEDMIDDEGGVPVTSSDADEEGWETDDSSATSVESDREQKPYRGSQPVYETDYELHLPSGRSVGHRSLAKYYRQNLHSYPTADERAARQLAIENGDAEGDAETSMIKRNNHTAIVSRANGGLGMVGATAQQKSEALASERRERTRAQRSERKYTAKVNRQANSQKHFRDPLLQ</sequence>
<dbReference type="Pfam" id="PF13602">
    <property type="entry name" value="ADH_zinc_N_2"/>
    <property type="match status" value="1"/>
</dbReference>
<dbReference type="GO" id="GO:0016651">
    <property type="term" value="F:oxidoreductase activity, acting on NAD(P)H"/>
    <property type="evidence" value="ECO:0007669"/>
    <property type="project" value="InterPro"/>
</dbReference>
<dbReference type="SUPFAM" id="SSF51735">
    <property type="entry name" value="NAD(P)-binding Rossmann-fold domains"/>
    <property type="match status" value="1"/>
</dbReference>
<comment type="subcellular location">
    <subcellularLocation>
        <location evidence="1">Cytoplasm</location>
    </subcellularLocation>
</comment>
<dbReference type="GO" id="GO:0008270">
    <property type="term" value="F:zinc ion binding"/>
    <property type="evidence" value="ECO:0007669"/>
    <property type="project" value="UniProtKB-KW"/>
</dbReference>
<evidence type="ECO:0000256" key="11">
    <source>
        <dbReference type="PROSITE-ProRule" id="PRU00042"/>
    </source>
</evidence>
<protein>
    <recommendedName>
        <fullName evidence="13">C2H2-type domain-containing protein</fullName>
    </recommendedName>
</protein>
<dbReference type="CDD" id="cd08249">
    <property type="entry name" value="enoyl_reductase_like"/>
    <property type="match status" value="1"/>
</dbReference>
<dbReference type="Gene3D" id="3.90.180.10">
    <property type="entry name" value="Medium-chain alcohol dehydrogenases, catalytic domain"/>
    <property type="match status" value="1"/>
</dbReference>
<dbReference type="InterPro" id="IPR036291">
    <property type="entry name" value="NAD(P)-bd_dom_sf"/>
</dbReference>
<keyword evidence="9" id="KW-0560">Oxidoreductase</keyword>
<feature type="compositionally biased region" description="Acidic residues" evidence="12">
    <location>
        <begin position="641"/>
        <end position="654"/>
    </location>
</feature>
<evidence type="ECO:0000259" key="13">
    <source>
        <dbReference type="PROSITE" id="PS50157"/>
    </source>
</evidence>
<dbReference type="Pfam" id="PF12171">
    <property type="entry name" value="zf-C2H2_jaz"/>
    <property type="match status" value="1"/>
</dbReference>
<dbReference type="InterPro" id="IPR011032">
    <property type="entry name" value="GroES-like_sf"/>
</dbReference>
<evidence type="ECO:0000256" key="10">
    <source>
        <dbReference type="ARBA" id="ARBA00034126"/>
    </source>
</evidence>
<keyword evidence="4" id="KW-0690">Ribosome biogenesis</keyword>
<feature type="region of interest" description="Disordered" evidence="12">
    <location>
        <begin position="495"/>
        <end position="532"/>
    </location>
</feature>
<keyword evidence="15" id="KW-1185">Reference proteome</keyword>
<keyword evidence="5" id="KW-0479">Metal-binding</keyword>
<dbReference type="Gene3D" id="3.30.160.60">
    <property type="entry name" value="Classic Zinc Finger"/>
    <property type="match status" value="1"/>
</dbReference>
<dbReference type="STRING" id="1441469.A0A1Q5Q812"/>
<dbReference type="SMART" id="SM00829">
    <property type="entry name" value="PKS_ER"/>
    <property type="match status" value="1"/>
</dbReference>
<dbReference type="InterPro" id="IPR013154">
    <property type="entry name" value="ADH-like_N"/>
</dbReference>
<evidence type="ECO:0000313" key="14">
    <source>
        <dbReference type="EMBL" id="OKL56358.1"/>
    </source>
</evidence>
<dbReference type="GO" id="GO:0030687">
    <property type="term" value="C:preribosome, large subunit precursor"/>
    <property type="evidence" value="ECO:0007669"/>
    <property type="project" value="TreeGrafter"/>
</dbReference>
<dbReference type="InterPro" id="IPR036236">
    <property type="entry name" value="Znf_C2H2_sf"/>
</dbReference>
<proteinExistence type="inferred from homology"/>
<dbReference type="GO" id="GO:0003676">
    <property type="term" value="F:nucleic acid binding"/>
    <property type="evidence" value="ECO:0007669"/>
    <property type="project" value="InterPro"/>
</dbReference>
<organism evidence="14 15">
    <name type="scientific">Talaromyces atroroseus</name>
    <dbReference type="NCBI Taxonomy" id="1441469"/>
    <lineage>
        <taxon>Eukaryota</taxon>
        <taxon>Fungi</taxon>
        <taxon>Dikarya</taxon>
        <taxon>Ascomycota</taxon>
        <taxon>Pezizomycotina</taxon>
        <taxon>Eurotiomycetes</taxon>
        <taxon>Eurotiomycetidae</taxon>
        <taxon>Eurotiales</taxon>
        <taxon>Trichocomaceae</taxon>
        <taxon>Talaromyces</taxon>
        <taxon>Talaromyces sect. Trachyspermi</taxon>
    </lineage>
</organism>
<dbReference type="PANTHER" id="PTHR13182">
    <property type="entry name" value="ZINC FINGER PROTEIN 622"/>
    <property type="match status" value="1"/>
</dbReference>
<keyword evidence="8" id="KW-0862">Zinc</keyword>
<comment type="similarity">
    <text evidence="2">Belongs to the zinc-containing alcohol dehydrogenase family.</text>
</comment>
<dbReference type="PROSITE" id="PS50157">
    <property type="entry name" value="ZINC_FINGER_C2H2_2"/>
    <property type="match status" value="1"/>
</dbReference>
<evidence type="ECO:0000256" key="12">
    <source>
        <dbReference type="SAM" id="MobiDB-lite"/>
    </source>
</evidence>
<dbReference type="EMBL" id="LFMY01000015">
    <property type="protein sequence ID" value="OKL56358.1"/>
    <property type="molecule type" value="Genomic_DNA"/>
</dbReference>
<evidence type="ECO:0000256" key="9">
    <source>
        <dbReference type="ARBA" id="ARBA00023002"/>
    </source>
</evidence>
<dbReference type="SMART" id="SM00355">
    <property type="entry name" value="ZnF_C2H2"/>
    <property type="match status" value="4"/>
</dbReference>
<dbReference type="InterPro" id="IPR020843">
    <property type="entry name" value="ER"/>
</dbReference>
<evidence type="ECO:0000256" key="4">
    <source>
        <dbReference type="ARBA" id="ARBA00022517"/>
    </source>
</evidence>
<evidence type="ECO:0000256" key="2">
    <source>
        <dbReference type="ARBA" id="ARBA00008072"/>
    </source>
</evidence>
<dbReference type="Proteomes" id="UP000214365">
    <property type="component" value="Unassembled WGS sequence"/>
</dbReference>
<dbReference type="InterPro" id="IPR003604">
    <property type="entry name" value="Matrin/U1-like-C_Znf_C2H2"/>
</dbReference>
<feature type="domain" description="C2H2-type" evidence="13">
    <location>
        <begin position="438"/>
        <end position="467"/>
    </location>
</feature>
<feature type="compositionally biased region" description="Acidic residues" evidence="12">
    <location>
        <begin position="517"/>
        <end position="532"/>
    </location>
</feature>
<comment type="similarity">
    <text evidence="10">Belongs to the REI1 family.</text>
</comment>
<dbReference type="Gene3D" id="3.40.50.720">
    <property type="entry name" value="NAD(P)-binding Rossmann-like Domain"/>
    <property type="match status" value="1"/>
</dbReference>
<evidence type="ECO:0000256" key="7">
    <source>
        <dbReference type="ARBA" id="ARBA00022771"/>
    </source>
</evidence>
<dbReference type="OrthoDB" id="19329at2759"/>
<evidence type="ECO:0000256" key="5">
    <source>
        <dbReference type="ARBA" id="ARBA00022723"/>
    </source>
</evidence>
<dbReference type="InterPro" id="IPR040025">
    <property type="entry name" value="Znf622/Rei1/Reh1"/>
</dbReference>
<dbReference type="Pfam" id="PF08240">
    <property type="entry name" value="ADH_N"/>
    <property type="match status" value="1"/>
</dbReference>
<dbReference type="PROSITE" id="PS00028">
    <property type="entry name" value="ZINC_FINGER_C2H2_1"/>
    <property type="match status" value="2"/>
</dbReference>
<feature type="region of interest" description="Disordered" evidence="12">
    <location>
        <begin position="770"/>
        <end position="818"/>
    </location>
</feature>
<dbReference type="InterPro" id="IPR041661">
    <property type="entry name" value="ZN622/Rei1/Reh1_Znf-C2H2"/>
</dbReference>
<feature type="compositionally biased region" description="Acidic residues" evidence="12">
    <location>
        <begin position="662"/>
        <end position="672"/>
    </location>
</feature>
<accession>A0A1Q5Q812</accession>
<name>A0A1Q5Q812_TALAT</name>
<dbReference type="AlphaFoldDB" id="A0A1Q5Q812"/>
<keyword evidence="3" id="KW-0963">Cytoplasm</keyword>
<dbReference type="GO" id="GO:0042273">
    <property type="term" value="P:ribosomal large subunit biogenesis"/>
    <property type="evidence" value="ECO:0007669"/>
    <property type="project" value="TreeGrafter"/>
</dbReference>
<evidence type="ECO:0000313" key="15">
    <source>
        <dbReference type="Proteomes" id="UP000214365"/>
    </source>
</evidence>
<dbReference type="GeneID" id="31008268"/>